<gene>
    <name evidence="2" type="ORF">FNB79_08795</name>
</gene>
<reference evidence="2 3" key="1">
    <citation type="submission" date="2019-07" db="EMBL/GenBank/DDBJ databases">
        <title>Genome sequencing for Formosa sp. PS13.</title>
        <authorList>
            <person name="Park S.-J."/>
        </authorList>
    </citation>
    <scope>NUCLEOTIDE SEQUENCE [LARGE SCALE GENOMIC DNA]</scope>
    <source>
        <strain evidence="2 3">PS13</strain>
    </source>
</reference>
<evidence type="ECO:0000256" key="1">
    <source>
        <dbReference type="SAM" id="SignalP"/>
    </source>
</evidence>
<keyword evidence="1" id="KW-0732">Signal</keyword>
<dbReference type="RefSeq" id="WP_143380960.1">
    <property type="nucleotide sequence ID" value="NZ_CP041637.1"/>
</dbReference>
<evidence type="ECO:0000313" key="3">
    <source>
        <dbReference type="Proteomes" id="UP000319209"/>
    </source>
</evidence>
<name>A0A516GRC7_9FLAO</name>
<feature type="signal peptide" evidence="1">
    <location>
        <begin position="1"/>
        <end position="19"/>
    </location>
</feature>
<feature type="chain" id="PRO_5021946847" evidence="1">
    <location>
        <begin position="20"/>
        <end position="126"/>
    </location>
</feature>
<evidence type="ECO:0000313" key="2">
    <source>
        <dbReference type="EMBL" id="QDO94072.1"/>
    </source>
</evidence>
<keyword evidence="3" id="KW-1185">Reference proteome</keyword>
<dbReference type="AlphaFoldDB" id="A0A516GRC7"/>
<protein>
    <submittedName>
        <fullName evidence="2">Uncharacterized protein</fullName>
    </submittedName>
</protein>
<dbReference type="EMBL" id="CP041637">
    <property type="protein sequence ID" value="QDO94072.1"/>
    <property type="molecule type" value="Genomic_DNA"/>
</dbReference>
<proteinExistence type="predicted"/>
<sequence length="126" mass="13690">MKKVFFFAGVFMLGFSANALTVNPAPVSVGDVVTVGVPSQFAYSSINFPKSNFIIKRGGVVNYNNLAGLQVEIVSITDKKDGSREAVIKRADGRKFFKVLSTVSVAIDEAVETHELLLESKQFTLD</sequence>
<accession>A0A516GRC7</accession>
<dbReference type="Proteomes" id="UP000319209">
    <property type="component" value="Chromosome"/>
</dbReference>
<dbReference type="KEGG" id="fop:FNB79_08795"/>
<organism evidence="2 3">
    <name type="scientific">Formosa sediminum</name>
    <dbReference type="NCBI Taxonomy" id="2594004"/>
    <lineage>
        <taxon>Bacteria</taxon>
        <taxon>Pseudomonadati</taxon>
        <taxon>Bacteroidota</taxon>
        <taxon>Flavobacteriia</taxon>
        <taxon>Flavobacteriales</taxon>
        <taxon>Flavobacteriaceae</taxon>
        <taxon>Formosa</taxon>
    </lineage>
</organism>
<dbReference type="OrthoDB" id="1446823at2"/>